<proteinExistence type="predicted"/>
<dbReference type="Proteomes" id="UP001527925">
    <property type="component" value="Unassembled WGS sequence"/>
</dbReference>
<dbReference type="InterPro" id="IPR052050">
    <property type="entry name" value="SecEffector_AnkRepeat"/>
</dbReference>
<evidence type="ECO:0000313" key="1">
    <source>
        <dbReference type="EMBL" id="KAL2914681.1"/>
    </source>
</evidence>
<gene>
    <name evidence="1" type="ORF">HK105_205820</name>
</gene>
<dbReference type="SUPFAM" id="SSF48403">
    <property type="entry name" value="Ankyrin repeat"/>
    <property type="match status" value="1"/>
</dbReference>
<sequence length="293" mass="32282">MDSPLPRGQSLWDRLPRELEDEVLQHAEPIVRLATGRITREQAEALPGTVQRRLWFETLDGDLLGVAARLPRCELPFRFFWRLRSRALYDEAAALGIPLHRRGLQHAAARHRWDDALELGDDQAQAAAVLAAQAGALSLLVGMADRPGVVLTEAMAQSAAFWGHADVVEFLHSRMPDGSWSPGVMDRAAWGGNIAIVRFLNEHRTEGCTTDAMDWAASEGHLEVLKFLHAHRSEGCSRSALDMAAAGGFLDVVRWLVTERNERGAGNAITWATETGSDDVVEWLKTNLPVTTA</sequence>
<evidence type="ECO:0008006" key="3">
    <source>
        <dbReference type="Google" id="ProtNLM"/>
    </source>
</evidence>
<comment type="caution">
    <text evidence="1">The sequence shown here is derived from an EMBL/GenBank/DDBJ whole genome shotgun (WGS) entry which is preliminary data.</text>
</comment>
<protein>
    <recommendedName>
        <fullName evidence="3">Ankyrin repeat domain-containing protein</fullName>
    </recommendedName>
</protein>
<reference evidence="1 2" key="1">
    <citation type="submission" date="2023-09" db="EMBL/GenBank/DDBJ databases">
        <title>Pangenome analysis of Batrachochytrium dendrobatidis and related Chytrids.</title>
        <authorList>
            <person name="Yacoub M.N."/>
            <person name="Stajich J.E."/>
            <person name="James T.Y."/>
        </authorList>
    </citation>
    <scope>NUCLEOTIDE SEQUENCE [LARGE SCALE GENOMIC DNA]</scope>
    <source>
        <strain evidence="1 2">JEL0888</strain>
    </source>
</reference>
<dbReference type="EMBL" id="JADGIZ020000031">
    <property type="protein sequence ID" value="KAL2914681.1"/>
    <property type="molecule type" value="Genomic_DNA"/>
</dbReference>
<keyword evidence="2" id="KW-1185">Reference proteome</keyword>
<evidence type="ECO:0000313" key="2">
    <source>
        <dbReference type="Proteomes" id="UP001527925"/>
    </source>
</evidence>
<dbReference type="PANTHER" id="PTHR46586:SF3">
    <property type="entry name" value="ANKYRIN REPEAT-CONTAINING PROTEIN"/>
    <property type="match status" value="1"/>
</dbReference>
<dbReference type="InterPro" id="IPR002110">
    <property type="entry name" value="Ankyrin_rpt"/>
</dbReference>
<name>A0ABR4N550_9FUNG</name>
<dbReference type="Pfam" id="PF13637">
    <property type="entry name" value="Ank_4"/>
    <property type="match status" value="1"/>
</dbReference>
<accession>A0ABR4N550</accession>
<dbReference type="Gene3D" id="1.25.40.20">
    <property type="entry name" value="Ankyrin repeat-containing domain"/>
    <property type="match status" value="1"/>
</dbReference>
<dbReference type="PANTHER" id="PTHR46586">
    <property type="entry name" value="ANKYRIN REPEAT-CONTAINING PROTEIN"/>
    <property type="match status" value="1"/>
</dbReference>
<organism evidence="1 2">
    <name type="scientific">Polyrhizophydium stewartii</name>
    <dbReference type="NCBI Taxonomy" id="2732419"/>
    <lineage>
        <taxon>Eukaryota</taxon>
        <taxon>Fungi</taxon>
        <taxon>Fungi incertae sedis</taxon>
        <taxon>Chytridiomycota</taxon>
        <taxon>Chytridiomycota incertae sedis</taxon>
        <taxon>Chytridiomycetes</taxon>
        <taxon>Rhizophydiales</taxon>
        <taxon>Rhizophydiales incertae sedis</taxon>
        <taxon>Polyrhizophydium</taxon>
    </lineage>
</organism>
<dbReference type="InterPro" id="IPR036770">
    <property type="entry name" value="Ankyrin_rpt-contain_sf"/>
</dbReference>